<evidence type="ECO:0000256" key="3">
    <source>
        <dbReference type="ARBA" id="ARBA00022553"/>
    </source>
</evidence>
<evidence type="ECO:0000313" key="12">
    <source>
        <dbReference type="Proteomes" id="UP000428260"/>
    </source>
</evidence>
<evidence type="ECO:0000256" key="1">
    <source>
        <dbReference type="ARBA" id="ARBA00000085"/>
    </source>
</evidence>
<dbReference type="CDD" id="cd00082">
    <property type="entry name" value="HisKA"/>
    <property type="match status" value="1"/>
</dbReference>
<evidence type="ECO:0000259" key="9">
    <source>
        <dbReference type="PROSITE" id="PS50109"/>
    </source>
</evidence>
<dbReference type="EC" id="2.7.13.3" evidence="2"/>
<feature type="modified residue" description="4-aspartylphosphate" evidence="8">
    <location>
        <position position="57"/>
    </location>
</feature>
<keyword evidence="12" id="KW-1185">Reference proteome</keyword>
<proteinExistence type="predicted"/>
<dbReference type="FunFam" id="3.40.50.2300:FF:000001">
    <property type="entry name" value="DNA-binding response regulator PhoB"/>
    <property type="match status" value="1"/>
</dbReference>
<dbReference type="InterPro" id="IPR036097">
    <property type="entry name" value="HisK_dim/P_sf"/>
</dbReference>
<dbReference type="EMBL" id="CP046401">
    <property type="protein sequence ID" value="QGY47656.1"/>
    <property type="molecule type" value="Genomic_DNA"/>
</dbReference>
<dbReference type="InterPro" id="IPR005467">
    <property type="entry name" value="His_kinase_dom"/>
</dbReference>
<dbReference type="Pfam" id="PF00512">
    <property type="entry name" value="HisKA"/>
    <property type="match status" value="1"/>
</dbReference>
<dbReference type="RefSeq" id="WP_158871744.1">
    <property type="nucleotide sequence ID" value="NZ_CP046401.1"/>
</dbReference>
<comment type="catalytic activity">
    <reaction evidence="1">
        <text>ATP + protein L-histidine = ADP + protein N-phospho-L-histidine.</text>
        <dbReference type="EC" id="2.7.13.3"/>
    </reaction>
</comment>
<sequence length="365" mass="41156">MIMDNPIYILVVDDNLENLKVVSNFLKEEDYKIALAIDGESALEVLRNTQIDLILLDVMMPGKDGFEVCEEIKSDKELAEIPVIFLTAKTAPEDIIKGFKTGAIDYLTKPFIRDELLIRVKTHLEHNKSKKKLLETIKTRDKLFSIIAHDIRAPFSSISMLISLLNLDEEENSSDTKKRVMPLLERTAKDTTILLDNLLEWTRLQTDTITLKPQYLDVSTIIKDCINLLKGNAKAKNIDIELKLEKEIIAFFDEVTMHTVFRNLISNAIKFTPDKGLIIINVRYEGNYASIGVTDSGVGMSDELQRKIFEDDNIYTSQGTNQEKGSGLGLKIVKDMVAQNKGLISVKSEINIGTQIVVRIPTGRL</sequence>
<dbReference type="SUPFAM" id="SSF52172">
    <property type="entry name" value="CheY-like"/>
    <property type="match status" value="1"/>
</dbReference>
<evidence type="ECO:0000256" key="7">
    <source>
        <dbReference type="ARBA" id="ARBA00023163"/>
    </source>
</evidence>
<dbReference type="CDD" id="cd00075">
    <property type="entry name" value="HATPase"/>
    <property type="match status" value="1"/>
</dbReference>
<dbReference type="SMART" id="SM00387">
    <property type="entry name" value="HATPase_c"/>
    <property type="match status" value="1"/>
</dbReference>
<dbReference type="PANTHER" id="PTHR43547">
    <property type="entry name" value="TWO-COMPONENT HISTIDINE KINASE"/>
    <property type="match status" value="1"/>
</dbReference>
<evidence type="ECO:0000256" key="5">
    <source>
        <dbReference type="ARBA" id="ARBA00023015"/>
    </source>
</evidence>
<evidence type="ECO:0000256" key="8">
    <source>
        <dbReference type="PROSITE-ProRule" id="PRU00169"/>
    </source>
</evidence>
<accession>A0A6I6JX00</accession>
<dbReference type="SUPFAM" id="SSF47384">
    <property type="entry name" value="Homodimeric domain of signal transducing histidine kinase"/>
    <property type="match status" value="1"/>
</dbReference>
<reference evidence="11 12" key="1">
    <citation type="submission" date="2019-11" db="EMBL/GenBank/DDBJ databases">
        <authorList>
            <person name="Zheng R.K."/>
            <person name="Sun C.M."/>
        </authorList>
    </citation>
    <scope>NUCLEOTIDE SEQUENCE [LARGE SCALE GENOMIC DNA]</scope>
    <source>
        <strain evidence="11 12">WC007</strain>
    </source>
</reference>
<dbReference type="InterPro" id="IPR003661">
    <property type="entry name" value="HisK_dim/P_dom"/>
</dbReference>
<dbReference type="InterPro" id="IPR004358">
    <property type="entry name" value="Sig_transdc_His_kin-like_C"/>
</dbReference>
<organism evidence="11 12">
    <name type="scientific">Maribellus comscasis</name>
    <dbReference type="NCBI Taxonomy" id="2681766"/>
    <lineage>
        <taxon>Bacteria</taxon>
        <taxon>Pseudomonadati</taxon>
        <taxon>Bacteroidota</taxon>
        <taxon>Bacteroidia</taxon>
        <taxon>Marinilabiliales</taxon>
        <taxon>Prolixibacteraceae</taxon>
        <taxon>Maribellus</taxon>
    </lineage>
</organism>
<dbReference type="AlphaFoldDB" id="A0A6I6JX00"/>
<feature type="domain" description="Histidine kinase" evidence="9">
    <location>
        <begin position="146"/>
        <end position="364"/>
    </location>
</feature>
<evidence type="ECO:0000313" key="11">
    <source>
        <dbReference type="EMBL" id="QGY47656.1"/>
    </source>
</evidence>
<evidence type="ECO:0000256" key="6">
    <source>
        <dbReference type="ARBA" id="ARBA00023125"/>
    </source>
</evidence>
<dbReference type="Pfam" id="PF00072">
    <property type="entry name" value="Response_reg"/>
    <property type="match status" value="1"/>
</dbReference>
<dbReference type="KEGG" id="mcos:GM418_29505"/>
<gene>
    <name evidence="11" type="ORF">GM418_29505</name>
</gene>
<dbReference type="CDD" id="cd19920">
    <property type="entry name" value="REC_PA4781-like"/>
    <property type="match status" value="1"/>
</dbReference>
<dbReference type="InterPro" id="IPR003594">
    <property type="entry name" value="HATPase_dom"/>
</dbReference>
<dbReference type="PANTHER" id="PTHR43547:SF2">
    <property type="entry name" value="HYBRID SIGNAL TRANSDUCTION HISTIDINE KINASE C"/>
    <property type="match status" value="1"/>
</dbReference>
<dbReference type="Gene3D" id="1.10.287.130">
    <property type="match status" value="1"/>
</dbReference>
<evidence type="ECO:0000259" key="10">
    <source>
        <dbReference type="PROSITE" id="PS50110"/>
    </source>
</evidence>
<dbReference type="Gene3D" id="3.30.565.10">
    <property type="entry name" value="Histidine kinase-like ATPase, C-terminal domain"/>
    <property type="match status" value="1"/>
</dbReference>
<keyword evidence="6" id="KW-0238">DNA-binding</keyword>
<dbReference type="SMART" id="SM00448">
    <property type="entry name" value="REC"/>
    <property type="match status" value="1"/>
</dbReference>
<dbReference type="InterPro" id="IPR036890">
    <property type="entry name" value="HATPase_C_sf"/>
</dbReference>
<keyword evidence="7" id="KW-0804">Transcription</keyword>
<dbReference type="SMART" id="SM00388">
    <property type="entry name" value="HisKA"/>
    <property type="match status" value="1"/>
</dbReference>
<evidence type="ECO:0000256" key="2">
    <source>
        <dbReference type="ARBA" id="ARBA00012438"/>
    </source>
</evidence>
<dbReference type="PROSITE" id="PS50110">
    <property type="entry name" value="RESPONSE_REGULATORY"/>
    <property type="match status" value="1"/>
</dbReference>
<protein>
    <recommendedName>
        <fullName evidence="2">histidine kinase</fullName>
        <ecNumber evidence="2">2.7.13.3</ecNumber>
    </recommendedName>
</protein>
<dbReference type="Proteomes" id="UP000428260">
    <property type="component" value="Chromosome"/>
</dbReference>
<dbReference type="GO" id="GO:0000155">
    <property type="term" value="F:phosphorelay sensor kinase activity"/>
    <property type="evidence" value="ECO:0007669"/>
    <property type="project" value="InterPro"/>
</dbReference>
<dbReference type="InterPro" id="IPR011006">
    <property type="entry name" value="CheY-like_superfamily"/>
</dbReference>
<keyword evidence="3 8" id="KW-0597">Phosphoprotein</keyword>
<dbReference type="SUPFAM" id="SSF55874">
    <property type="entry name" value="ATPase domain of HSP90 chaperone/DNA topoisomerase II/histidine kinase"/>
    <property type="match status" value="1"/>
</dbReference>
<dbReference type="InterPro" id="IPR001789">
    <property type="entry name" value="Sig_transdc_resp-reg_receiver"/>
</dbReference>
<feature type="domain" description="Response regulatory" evidence="10">
    <location>
        <begin position="8"/>
        <end position="124"/>
    </location>
</feature>
<dbReference type="GO" id="GO:0003677">
    <property type="term" value="F:DNA binding"/>
    <property type="evidence" value="ECO:0007669"/>
    <property type="project" value="UniProtKB-KW"/>
</dbReference>
<name>A0A6I6JX00_9BACT</name>
<dbReference type="PRINTS" id="PR00344">
    <property type="entry name" value="BCTRLSENSOR"/>
</dbReference>
<evidence type="ECO:0000256" key="4">
    <source>
        <dbReference type="ARBA" id="ARBA00023012"/>
    </source>
</evidence>
<dbReference type="Gene3D" id="3.40.50.2300">
    <property type="match status" value="1"/>
</dbReference>
<keyword evidence="4" id="KW-0902">Two-component regulatory system</keyword>
<dbReference type="Pfam" id="PF02518">
    <property type="entry name" value="HATPase_c"/>
    <property type="match status" value="1"/>
</dbReference>
<keyword evidence="5" id="KW-0805">Transcription regulation</keyword>
<dbReference type="PROSITE" id="PS50109">
    <property type="entry name" value="HIS_KIN"/>
    <property type="match status" value="1"/>
</dbReference>